<protein>
    <recommendedName>
        <fullName evidence="4">Cadherin domain-containing protein</fullName>
    </recommendedName>
</protein>
<reference evidence="5 6" key="1">
    <citation type="submission" date="2019-12" db="EMBL/GenBank/DDBJ databases">
        <title>Complete Genome Sequence of a Quorum-Sensing Bacterium,Rhodobacteraceae bacterium C31, Isolated from a marine microalgae symbiotic bacteria.</title>
        <authorList>
            <person name="Zhang Y."/>
        </authorList>
    </citation>
    <scope>NUCLEOTIDE SEQUENCE [LARGE SCALE GENOMIC DNA]</scope>
    <source>
        <strain evidence="5 6">C31</strain>
    </source>
</reference>
<evidence type="ECO:0000313" key="6">
    <source>
        <dbReference type="Proteomes" id="UP000596387"/>
    </source>
</evidence>
<evidence type="ECO:0000256" key="1">
    <source>
        <dbReference type="ARBA" id="ARBA00022729"/>
    </source>
</evidence>
<dbReference type="InterPro" id="IPR018511">
    <property type="entry name" value="Hemolysin-typ_Ca-bd_CS"/>
</dbReference>
<dbReference type="Pfam" id="PF17803">
    <property type="entry name" value="Cadherin_4"/>
    <property type="match status" value="1"/>
</dbReference>
<dbReference type="InterPro" id="IPR040853">
    <property type="entry name" value="RapA2_cadherin-like"/>
</dbReference>
<dbReference type="InterPro" id="IPR051561">
    <property type="entry name" value="FRAS1_ECM"/>
</dbReference>
<evidence type="ECO:0000256" key="3">
    <source>
        <dbReference type="ARBA" id="ARBA00023180"/>
    </source>
</evidence>
<dbReference type="InterPro" id="IPR001343">
    <property type="entry name" value="Hemolysn_Ca-bd"/>
</dbReference>
<dbReference type="NCBIfam" id="TIGR01965">
    <property type="entry name" value="VCBS_repeat"/>
    <property type="match status" value="1"/>
</dbReference>
<dbReference type="InterPro" id="IPR011049">
    <property type="entry name" value="Serralysin-like_metalloprot_C"/>
</dbReference>
<dbReference type="InterPro" id="IPR039005">
    <property type="entry name" value="CSPG_rpt"/>
</dbReference>
<gene>
    <name evidence="5" type="ORF">GQA70_18080</name>
</gene>
<dbReference type="PANTHER" id="PTHR45739">
    <property type="entry name" value="MATRIX PROTEIN, PUTATIVE-RELATED"/>
    <property type="match status" value="1"/>
</dbReference>
<keyword evidence="2" id="KW-0677">Repeat</keyword>
<name>A0ABX7FBV3_9RHOB</name>
<evidence type="ECO:0000259" key="4">
    <source>
        <dbReference type="PROSITE" id="PS50268"/>
    </source>
</evidence>
<dbReference type="Gene3D" id="2.150.10.10">
    <property type="entry name" value="Serralysin-like metalloprotease, C-terminal"/>
    <property type="match status" value="5"/>
</dbReference>
<keyword evidence="3" id="KW-0325">Glycoprotein</keyword>
<dbReference type="RefSeq" id="WP_023850332.1">
    <property type="nucleotide sequence ID" value="NZ_CP047166.1"/>
</dbReference>
<sequence length="1285" mass="128611">MTTLTVGDIAIVEYQGQYGSAEYSFVLLRDIDASTTINFTNKGYIDENADSPVNDGYYNGGEFHWGWTSGASLSAGTVITVSQIPDGSQGGGKVLGTSAGSITQQPTGSTAFDWRLDFSNQITAFQGTFDPTGAGMTELFGINVSGVNFPGFDAGTQTEWNGVDLNGPNADSSGLPPGLTPGMTAVALTDPSGEFNDGNTRYTGPLTGTQNQLLAAISNPANWTFSGDTAPTTPGTFTVLAPGASPIVNVNAGSLLNEGADDVVTTAELETSDADTADGNLVYSLDTDVANGTLYLDNDNSNTFNAGDTDLGVGSTFTQTDIINGNLRYEHNGGETTTDSFQFDVTDGSNTVANQTFVFTITPVNDAAVIANVDGDSVTYFEIFNGAPLALQSDTAATISDIDSANFDGGQLTFSWNGVSLPEDQLSLANEGFGSGQLGIAGTDVFVSGIRIGFLSSNGVNGADLVVTLNDNATPERVEMLIEKARYANSGGDNPSTASRTLNVTLNDGDGGTSGVSQITVNIAAENDAPSQTGAPTDITVDENALSNVDLSALTLADPDSATVTLTLNVSSGFFAIPADGAGVGAGVVEALTIPTQITLTGAPADISTYLDNASAIRYIGELNVEGDNAATLTVLANDGDGSGDVTLATINIDITPANEPAVAQDDAISTDEATVLTGNVFADNGSGADADNESDPFAVTEVNGNAASVGTPILLASGASLTLNANGTFSYDPNGQFDALPAAGSGASNLTGTDSFTYTITGGDTATVTVTVNGLDGDDLALGTFGADTLDGGIGTDTLEAGDGDDVLIGGAGGDTLNGGSDTGGDTVSYAGSAAWVNVSLQTGFAGGGAGSHAIGDSFIGIEHLAGSAFGDRLKGDAGANRLSGDAGDDTLLGSGGADTLDGGNNSDTVDYGASDAAVRVVWDELTLAWNTAGGGAGNFADGDVLLGIENLAGSRFADTLVGDGSDNVLEGRLGADVLDGAGGTDTALYASSAGFVNVSLETGYAGGGSGSHAIGDTWSNIENVIGSNHDDLINGDDNANALSGGMGDDLLRGRGGADALDGGSGSDTASYSDSATFVSVNLETGATTGGGVGNDAEGDTFVSIENLQGTSFADILTGDDGDNILEGRTGADSLTGGAGSDTASYATSAGFVNVSLLTGYMGGGSGSHAFGDILVSIENLVGSTHNDLLNGDNNANRLDGGLGNDTLTGNGGADTFVFAEGFGADVVLDFEDGVDRFDFTGLSNPGTLSIADLGADAVITYGLDTITVLNAAGLVSLADFDLV</sequence>
<dbReference type="PRINTS" id="PR00313">
    <property type="entry name" value="CABNDNGRPT"/>
</dbReference>
<dbReference type="PROSITE" id="PS50268">
    <property type="entry name" value="CADHERIN_2"/>
    <property type="match status" value="1"/>
</dbReference>
<accession>A0ABX7FBV3</accession>
<dbReference type="InterPro" id="IPR010221">
    <property type="entry name" value="VCBS_dom"/>
</dbReference>
<keyword evidence="6" id="KW-1185">Reference proteome</keyword>
<dbReference type="Pfam" id="PF16184">
    <property type="entry name" value="Cadherin_3"/>
    <property type="match status" value="1"/>
</dbReference>
<dbReference type="EMBL" id="CP047166">
    <property type="protein sequence ID" value="QRF68045.1"/>
    <property type="molecule type" value="Genomic_DNA"/>
</dbReference>
<evidence type="ECO:0000256" key="2">
    <source>
        <dbReference type="ARBA" id="ARBA00022737"/>
    </source>
</evidence>
<dbReference type="Proteomes" id="UP000596387">
    <property type="component" value="Chromosome"/>
</dbReference>
<feature type="domain" description="Cadherin" evidence="4">
    <location>
        <begin position="533"/>
        <end position="663"/>
    </location>
</feature>
<dbReference type="SUPFAM" id="SSF51120">
    <property type="entry name" value="beta-Roll"/>
    <property type="match status" value="4"/>
</dbReference>
<organism evidence="5 6">
    <name type="scientific">Ponticoccus alexandrii</name>
    <dbReference type="NCBI Taxonomy" id="1943633"/>
    <lineage>
        <taxon>Bacteria</taxon>
        <taxon>Pseudomonadati</taxon>
        <taxon>Pseudomonadota</taxon>
        <taxon>Alphaproteobacteria</taxon>
        <taxon>Rhodobacterales</taxon>
        <taxon>Roseobacteraceae</taxon>
        <taxon>Ponticoccus</taxon>
    </lineage>
</organism>
<dbReference type="Pfam" id="PF00353">
    <property type="entry name" value="HemolysinCabind"/>
    <property type="match status" value="6"/>
</dbReference>
<proteinExistence type="predicted"/>
<dbReference type="PROSITE" id="PS00330">
    <property type="entry name" value="HEMOLYSIN_CALCIUM"/>
    <property type="match status" value="3"/>
</dbReference>
<dbReference type="PROSITE" id="PS51854">
    <property type="entry name" value="CSPG"/>
    <property type="match status" value="1"/>
</dbReference>
<dbReference type="InterPro" id="IPR002126">
    <property type="entry name" value="Cadherin-like_dom"/>
</dbReference>
<evidence type="ECO:0000313" key="5">
    <source>
        <dbReference type="EMBL" id="QRF68045.1"/>
    </source>
</evidence>
<dbReference type="PANTHER" id="PTHR45739:SF8">
    <property type="entry name" value="FRAS1-RELATED EXTRACELLULAR MATRIX PROTEIN 1"/>
    <property type="match status" value="1"/>
</dbReference>
<keyword evidence="1" id="KW-0732">Signal</keyword>